<sequence>MSLGLLGLFVTAMLAATLLPGGSEIALVAWLQQAPEQWWQGWLAATLGNSLGSLITLAMGRGLAWGVMRQRQQPAQLSRWQQQAVNWLQRYGHYALFWSWLPLVGDALPLAAGWLGLPWGRCAFWILLGKGVRYAVLLLGLGYFLS</sequence>
<evidence type="ECO:0000313" key="4">
    <source>
        <dbReference type="Proteomes" id="UP001589628"/>
    </source>
</evidence>
<protein>
    <submittedName>
        <fullName evidence="3">YqaA family protein</fullName>
    </submittedName>
</protein>
<gene>
    <name evidence="3" type="ORF">ACFFLH_01110</name>
</gene>
<dbReference type="PANTHER" id="PTHR42709">
    <property type="entry name" value="ALKALINE PHOSPHATASE LIKE PROTEIN"/>
    <property type="match status" value="1"/>
</dbReference>
<name>A0ABV5Z6V6_9GAMM</name>
<feature type="domain" description="VTT" evidence="2">
    <location>
        <begin position="25"/>
        <end position="138"/>
    </location>
</feature>
<keyword evidence="1" id="KW-0472">Membrane</keyword>
<accession>A0ABV5Z6V6</accession>
<keyword evidence="4" id="KW-1185">Reference proteome</keyword>
<proteinExistence type="predicted"/>
<reference evidence="3 4" key="1">
    <citation type="submission" date="2024-09" db="EMBL/GenBank/DDBJ databases">
        <authorList>
            <person name="Sun Q."/>
            <person name="Mori K."/>
        </authorList>
    </citation>
    <scope>NUCLEOTIDE SEQUENCE [LARGE SCALE GENOMIC DNA]</scope>
    <source>
        <strain evidence="3 4">ATCC 51285</strain>
    </source>
</reference>
<evidence type="ECO:0000313" key="3">
    <source>
        <dbReference type="EMBL" id="MFB9885009.1"/>
    </source>
</evidence>
<dbReference type="EMBL" id="JBHLZN010000001">
    <property type="protein sequence ID" value="MFB9885009.1"/>
    <property type="molecule type" value="Genomic_DNA"/>
</dbReference>
<keyword evidence="1" id="KW-1133">Transmembrane helix</keyword>
<feature type="transmembrane region" description="Helical" evidence="1">
    <location>
        <begin position="123"/>
        <end position="145"/>
    </location>
</feature>
<dbReference type="InterPro" id="IPR032816">
    <property type="entry name" value="VTT_dom"/>
</dbReference>
<dbReference type="Pfam" id="PF09335">
    <property type="entry name" value="VTT_dom"/>
    <property type="match status" value="1"/>
</dbReference>
<dbReference type="PANTHER" id="PTHR42709:SF4">
    <property type="entry name" value="INNER MEMBRANE PROTEIN YQAA"/>
    <property type="match status" value="1"/>
</dbReference>
<feature type="transmembrane region" description="Helical" evidence="1">
    <location>
        <begin position="95"/>
        <end position="117"/>
    </location>
</feature>
<dbReference type="Proteomes" id="UP001589628">
    <property type="component" value="Unassembled WGS sequence"/>
</dbReference>
<dbReference type="RefSeq" id="WP_027313366.1">
    <property type="nucleotide sequence ID" value="NZ_JAUESS010000002.1"/>
</dbReference>
<dbReference type="InterPro" id="IPR051311">
    <property type="entry name" value="DedA_domain"/>
</dbReference>
<keyword evidence="1" id="KW-0812">Transmembrane</keyword>
<feature type="transmembrane region" description="Helical" evidence="1">
    <location>
        <begin position="42"/>
        <end position="64"/>
    </location>
</feature>
<evidence type="ECO:0000259" key="2">
    <source>
        <dbReference type="Pfam" id="PF09335"/>
    </source>
</evidence>
<evidence type="ECO:0000256" key="1">
    <source>
        <dbReference type="SAM" id="Phobius"/>
    </source>
</evidence>
<comment type="caution">
    <text evidence="3">The sequence shown here is derived from an EMBL/GenBank/DDBJ whole genome shotgun (WGS) entry which is preliminary data.</text>
</comment>
<organism evidence="3 4">
    <name type="scientific">Balneatrix alpica</name>
    <dbReference type="NCBI Taxonomy" id="75684"/>
    <lineage>
        <taxon>Bacteria</taxon>
        <taxon>Pseudomonadati</taxon>
        <taxon>Pseudomonadota</taxon>
        <taxon>Gammaproteobacteria</taxon>
        <taxon>Oceanospirillales</taxon>
        <taxon>Balneatrichaceae</taxon>
        <taxon>Balneatrix</taxon>
    </lineage>
</organism>